<evidence type="ECO:0000256" key="8">
    <source>
        <dbReference type="ARBA" id="ARBA00023077"/>
    </source>
</evidence>
<proteinExistence type="inferred from homology"/>
<dbReference type="PANTHER" id="PTHR32552:SF81">
    <property type="entry name" value="TONB-DEPENDENT OUTER MEMBRANE RECEPTOR"/>
    <property type="match status" value="1"/>
</dbReference>
<evidence type="ECO:0000256" key="11">
    <source>
        <dbReference type="PROSITE-ProRule" id="PRU01360"/>
    </source>
</evidence>
<keyword evidence="9 11" id="KW-0472">Membrane</keyword>
<keyword evidence="4" id="KW-0410">Iron transport</keyword>
<dbReference type="InterPro" id="IPR000531">
    <property type="entry name" value="Beta-barrel_TonB"/>
</dbReference>
<gene>
    <name evidence="16" type="ORF">EOE18_02510</name>
</gene>
<keyword evidence="6" id="KW-0408">Iron</keyword>
<evidence type="ECO:0000256" key="9">
    <source>
        <dbReference type="ARBA" id="ARBA00023136"/>
    </source>
</evidence>
<name>A0A437NA88_9SPHN</name>
<dbReference type="EMBL" id="SACO01000002">
    <property type="protein sequence ID" value="RVU06854.1"/>
    <property type="molecule type" value="Genomic_DNA"/>
</dbReference>
<evidence type="ECO:0000256" key="6">
    <source>
        <dbReference type="ARBA" id="ARBA00023004"/>
    </source>
</evidence>
<keyword evidence="16" id="KW-0675">Receptor</keyword>
<evidence type="ECO:0000256" key="2">
    <source>
        <dbReference type="ARBA" id="ARBA00022448"/>
    </source>
</evidence>
<keyword evidence="17" id="KW-1185">Reference proteome</keyword>
<evidence type="ECO:0000256" key="7">
    <source>
        <dbReference type="ARBA" id="ARBA00023065"/>
    </source>
</evidence>
<feature type="chain" id="PRO_5019318652" evidence="13">
    <location>
        <begin position="36"/>
        <end position="776"/>
    </location>
</feature>
<evidence type="ECO:0000256" key="3">
    <source>
        <dbReference type="ARBA" id="ARBA00022452"/>
    </source>
</evidence>
<evidence type="ECO:0000256" key="4">
    <source>
        <dbReference type="ARBA" id="ARBA00022496"/>
    </source>
</evidence>
<comment type="subcellular location">
    <subcellularLocation>
        <location evidence="1 11">Cell outer membrane</location>
        <topology evidence="1 11">Multi-pass membrane protein</topology>
    </subcellularLocation>
</comment>
<sequence length="776" mass="84066">MEEFVCFGEEYTMLKKSVLGGASLLAVLAAAPALAQESRVDANGDIIVTATRFETLASKTPIALTAVSGDALRTAGITNPTNLGDQVPSVMINRNNGLQITIRGVTSADGTEKGDPSAAFMGDGVYIARQQAQEVSFYDISRVEVLRGPQGTLYGRNTTAGAVNVITNRPDLTKLSGSVDAAYGNYNNTQMTAVLNAPVRDNLGVRLAVNWDHRDSFLRAGNNLNGLNLSPFKDNLSARFTTLLKFDHGDLVLRADYAQMKGISSNALPTSNFYSGYTTTTVNPVYTADGKSNAQLLTLNAPTADGLPNIGLANGLHRNNATYGGMAEFKYDLGPVTLNYVGSYREFRRNEGNYSYYGPVNATNIGGLAPNMFNGWYWQNSQELRLSTNGDGPVRAQAGLYYFKERADIQLFIYNRTNGATGLRFQPGQLGYVFGFPQHYVMSDSKAAFGQLTYNPMPQLRFTAGARYTADQKARNGATVTCAVDTNCATAGDVQTPNRANRQYKKATWKVGFDYDVNPATLLFGTVSTGYKAGGFNDGCEVGTYTGCTLSASTLYYQPETLTAFEMGVKTRLMENRLRLNASIFHYNYNNLQLTQVGPFCAGGTQCTQTTNAASAKVDGIETEATFMASKADKLDLSVNYLNARYGEFYPNAAAYPTLNWKGVKLDRSPSLTIMGGYSHTFALNNGGEVVAAVRSKYSSSYTLMALSIIGRFAQPSYTQTEATLTYTAPEKKYFVQAYVKNLENKLLVTAAGAGVNGTLQVSDPRMYGVRAGIKF</sequence>
<dbReference type="InterPro" id="IPR039426">
    <property type="entry name" value="TonB-dep_rcpt-like"/>
</dbReference>
<evidence type="ECO:0000313" key="17">
    <source>
        <dbReference type="Proteomes" id="UP000282837"/>
    </source>
</evidence>
<organism evidence="16 17">
    <name type="scientific">Novosphingobium umbonatum</name>
    <dbReference type="NCBI Taxonomy" id="1908524"/>
    <lineage>
        <taxon>Bacteria</taxon>
        <taxon>Pseudomonadati</taxon>
        <taxon>Pseudomonadota</taxon>
        <taxon>Alphaproteobacteria</taxon>
        <taxon>Sphingomonadales</taxon>
        <taxon>Sphingomonadaceae</taxon>
        <taxon>Novosphingobium</taxon>
    </lineage>
</organism>
<evidence type="ECO:0000313" key="16">
    <source>
        <dbReference type="EMBL" id="RVU06854.1"/>
    </source>
</evidence>
<protein>
    <submittedName>
        <fullName evidence="16">TonB-dependent receptor</fullName>
    </submittedName>
</protein>
<accession>A0A437NA88</accession>
<comment type="caution">
    <text evidence="16">The sequence shown here is derived from an EMBL/GenBank/DDBJ whole genome shotgun (WGS) entry which is preliminary data.</text>
</comment>
<keyword evidence="8 12" id="KW-0798">TonB box</keyword>
<dbReference type="InterPro" id="IPR036942">
    <property type="entry name" value="Beta-barrel_TonB_sf"/>
</dbReference>
<keyword evidence="13" id="KW-0732">Signal</keyword>
<keyword evidence="10 11" id="KW-0998">Cell outer membrane</keyword>
<comment type="similarity">
    <text evidence="11 12">Belongs to the TonB-dependent receptor family.</text>
</comment>
<feature type="domain" description="TonB-dependent receptor-like beta-barrel" evidence="14">
    <location>
        <begin position="274"/>
        <end position="743"/>
    </location>
</feature>
<keyword evidence="3 11" id="KW-1134">Transmembrane beta strand</keyword>
<evidence type="ECO:0000256" key="13">
    <source>
        <dbReference type="SAM" id="SignalP"/>
    </source>
</evidence>
<dbReference type="OrthoDB" id="7614057at2"/>
<keyword evidence="5 11" id="KW-0812">Transmembrane</keyword>
<evidence type="ECO:0000256" key="10">
    <source>
        <dbReference type="ARBA" id="ARBA00023237"/>
    </source>
</evidence>
<dbReference type="PROSITE" id="PS52016">
    <property type="entry name" value="TONB_DEPENDENT_REC_3"/>
    <property type="match status" value="1"/>
</dbReference>
<reference evidence="16 17" key="1">
    <citation type="submission" date="2019-01" db="EMBL/GenBank/DDBJ databases">
        <authorList>
            <person name="Chen W.-M."/>
        </authorList>
    </citation>
    <scope>NUCLEOTIDE SEQUENCE [LARGE SCALE GENOMIC DNA]</scope>
    <source>
        <strain evidence="16 17">FSY-9</strain>
    </source>
</reference>
<dbReference type="InterPro" id="IPR012910">
    <property type="entry name" value="Plug_dom"/>
</dbReference>
<evidence type="ECO:0000256" key="1">
    <source>
        <dbReference type="ARBA" id="ARBA00004571"/>
    </source>
</evidence>
<dbReference type="Gene3D" id="2.40.170.20">
    <property type="entry name" value="TonB-dependent receptor, beta-barrel domain"/>
    <property type="match status" value="1"/>
</dbReference>
<dbReference type="PANTHER" id="PTHR32552">
    <property type="entry name" value="FERRICHROME IRON RECEPTOR-RELATED"/>
    <property type="match status" value="1"/>
</dbReference>
<feature type="domain" description="TonB-dependent receptor plug" evidence="15">
    <location>
        <begin position="58"/>
        <end position="162"/>
    </location>
</feature>
<dbReference type="GO" id="GO:0009279">
    <property type="term" value="C:cell outer membrane"/>
    <property type="evidence" value="ECO:0007669"/>
    <property type="project" value="UniProtKB-SubCell"/>
</dbReference>
<keyword evidence="2 11" id="KW-0813">Transport</keyword>
<dbReference type="GO" id="GO:0006826">
    <property type="term" value="P:iron ion transport"/>
    <property type="evidence" value="ECO:0007669"/>
    <property type="project" value="UniProtKB-KW"/>
</dbReference>
<dbReference type="SUPFAM" id="SSF56935">
    <property type="entry name" value="Porins"/>
    <property type="match status" value="1"/>
</dbReference>
<dbReference type="AlphaFoldDB" id="A0A437NA88"/>
<dbReference type="Proteomes" id="UP000282837">
    <property type="component" value="Unassembled WGS sequence"/>
</dbReference>
<evidence type="ECO:0000259" key="14">
    <source>
        <dbReference type="Pfam" id="PF00593"/>
    </source>
</evidence>
<evidence type="ECO:0000256" key="5">
    <source>
        <dbReference type="ARBA" id="ARBA00022692"/>
    </source>
</evidence>
<dbReference type="Pfam" id="PF07715">
    <property type="entry name" value="Plug"/>
    <property type="match status" value="1"/>
</dbReference>
<dbReference type="Pfam" id="PF00593">
    <property type="entry name" value="TonB_dep_Rec_b-barrel"/>
    <property type="match status" value="1"/>
</dbReference>
<evidence type="ECO:0000259" key="15">
    <source>
        <dbReference type="Pfam" id="PF07715"/>
    </source>
</evidence>
<keyword evidence="7" id="KW-0406">Ion transport</keyword>
<evidence type="ECO:0000256" key="12">
    <source>
        <dbReference type="RuleBase" id="RU003357"/>
    </source>
</evidence>
<feature type="signal peptide" evidence="13">
    <location>
        <begin position="1"/>
        <end position="35"/>
    </location>
</feature>